<gene>
    <name evidence="2" type="ORF">ISN45_Aa06g021520</name>
</gene>
<dbReference type="Proteomes" id="UP000694240">
    <property type="component" value="Chromosome 11"/>
</dbReference>
<comment type="caution">
    <text evidence="2">The sequence shown here is derived from an EMBL/GenBank/DDBJ whole genome shotgun (WGS) entry which is preliminary data.</text>
</comment>
<evidence type="ECO:0000256" key="1">
    <source>
        <dbReference type="SAM" id="Phobius"/>
    </source>
</evidence>
<evidence type="ECO:0000313" key="3">
    <source>
        <dbReference type="Proteomes" id="UP000694240"/>
    </source>
</evidence>
<organism evidence="2 3">
    <name type="scientific">Arabidopsis thaliana x Arabidopsis arenosa</name>
    <dbReference type="NCBI Taxonomy" id="1240361"/>
    <lineage>
        <taxon>Eukaryota</taxon>
        <taxon>Viridiplantae</taxon>
        <taxon>Streptophyta</taxon>
        <taxon>Embryophyta</taxon>
        <taxon>Tracheophyta</taxon>
        <taxon>Spermatophyta</taxon>
        <taxon>Magnoliopsida</taxon>
        <taxon>eudicotyledons</taxon>
        <taxon>Gunneridae</taxon>
        <taxon>Pentapetalae</taxon>
        <taxon>rosids</taxon>
        <taxon>malvids</taxon>
        <taxon>Brassicales</taxon>
        <taxon>Brassicaceae</taxon>
        <taxon>Camelineae</taxon>
        <taxon>Arabidopsis</taxon>
    </lineage>
</organism>
<evidence type="ECO:0000313" key="2">
    <source>
        <dbReference type="EMBL" id="KAG7551479.1"/>
    </source>
</evidence>
<dbReference type="EMBL" id="JAEFBK010000011">
    <property type="protein sequence ID" value="KAG7551479.1"/>
    <property type="molecule type" value="Genomic_DNA"/>
</dbReference>
<sequence length="237" mass="26257">MTRSLCTSCGLRSRYCQCHMQNSTAPNANANANSDNGERAFKLTPASFCFFYFMYALAFFIFFFSIYMGTVFPHYILKGVCNLEVFADSFSISNANATADWNVGFTTRNPGNGCKVSLRTIKSRLLRGNKLISESSTPDYFGLLVTGKLNDVPVPYAVFKTVATPRKAVVWDIRVEVVTSVKINGRAGHGDGFLIVTCRDIPVNFTVDPAGNVNGSLIGYMRPCEYLVQKEYTDPSF</sequence>
<keyword evidence="3" id="KW-1185">Reference proteome</keyword>
<proteinExistence type="predicted"/>
<accession>A0A8T1Z0L4</accession>
<protein>
    <recommendedName>
        <fullName evidence="4">Late embryogenesis abundant protein LEA-2 subgroup domain-containing protein</fullName>
    </recommendedName>
</protein>
<name>A0A8T1Z0L4_9BRAS</name>
<keyword evidence="1" id="KW-1133">Transmembrane helix</keyword>
<keyword evidence="1" id="KW-0472">Membrane</keyword>
<evidence type="ECO:0008006" key="4">
    <source>
        <dbReference type="Google" id="ProtNLM"/>
    </source>
</evidence>
<feature type="transmembrane region" description="Helical" evidence="1">
    <location>
        <begin position="49"/>
        <end position="68"/>
    </location>
</feature>
<reference evidence="2 3" key="1">
    <citation type="submission" date="2020-12" db="EMBL/GenBank/DDBJ databases">
        <title>Concerted genomic and epigenomic changes stabilize Arabidopsis allopolyploids.</title>
        <authorList>
            <person name="Chen Z."/>
        </authorList>
    </citation>
    <scope>NUCLEOTIDE SEQUENCE [LARGE SCALE GENOMIC DNA]</scope>
    <source>
        <strain evidence="2">Allo738</strain>
        <tissue evidence="2">Leaf</tissue>
    </source>
</reference>
<keyword evidence="1" id="KW-0812">Transmembrane</keyword>
<dbReference type="AlphaFoldDB" id="A0A8T1Z0L4"/>